<evidence type="ECO:0000313" key="2">
    <source>
        <dbReference type="EMBL" id="CEG13477.1"/>
    </source>
</evidence>
<feature type="domain" description="NAD-dependent epimerase/dehydratase" evidence="1">
    <location>
        <begin position="8"/>
        <end position="38"/>
    </location>
</feature>
<sequence>MNWKNKKVLVTGAGGFIGSHLTERLVELGADVSALVRYILHNFTDCVF</sequence>
<dbReference type="SUPFAM" id="SSF51735">
    <property type="entry name" value="NAD(P)-binding Rossmann-fold domains"/>
    <property type="match status" value="1"/>
</dbReference>
<reference evidence="2" key="1">
    <citation type="submission" date="2014-09" db="EMBL/GenBank/DDBJ databases">
        <authorList>
            <person name="Probst J Alexander"/>
        </authorList>
    </citation>
    <scope>NUCLEOTIDE SEQUENCE</scope>
</reference>
<organism evidence="2">
    <name type="scientific">groundwater metagenome</name>
    <dbReference type="NCBI Taxonomy" id="717931"/>
    <lineage>
        <taxon>unclassified sequences</taxon>
        <taxon>metagenomes</taxon>
        <taxon>ecological metagenomes</taxon>
    </lineage>
</organism>
<protein>
    <recommendedName>
        <fullName evidence="1">NAD-dependent epimerase/dehydratase domain-containing protein</fullName>
    </recommendedName>
</protein>
<evidence type="ECO:0000259" key="1">
    <source>
        <dbReference type="Pfam" id="PF01370"/>
    </source>
</evidence>
<dbReference type="EMBL" id="CCXY01000335">
    <property type="protein sequence ID" value="CEG13477.1"/>
    <property type="molecule type" value="Genomic_DNA"/>
</dbReference>
<dbReference type="Gene3D" id="3.40.50.720">
    <property type="entry name" value="NAD(P)-binding Rossmann-like Domain"/>
    <property type="match status" value="1"/>
</dbReference>
<proteinExistence type="predicted"/>
<dbReference type="InterPro" id="IPR036291">
    <property type="entry name" value="NAD(P)-bd_dom_sf"/>
</dbReference>
<dbReference type="Pfam" id="PF01370">
    <property type="entry name" value="Epimerase"/>
    <property type="match status" value="1"/>
</dbReference>
<dbReference type="AlphaFoldDB" id="A0A098EBV8"/>
<dbReference type="InterPro" id="IPR001509">
    <property type="entry name" value="Epimerase_deHydtase"/>
</dbReference>
<name>A0A098EBV8_9ZZZZ</name>
<accession>A0A098EBV8</accession>
<gene>
    <name evidence="2" type="ORF">MSIBF_A400004</name>
</gene>